<keyword evidence="2" id="KW-1185">Reference proteome</keyword>
<sequence>MAQENDGKVKGKAFSTSTLDDFKNSYEWIKTFPQNKPPAKSQTGDESSTSIIKYKEAWRAIWDLAASSFDCVASTKEMYFDNEIGLEIALAPILATIEAMVDGKLKCEYYLSKGESSRGYLDFLFQTSDGINAMVIELKHDLYNSKYKNYLAQVYFELMAAWEENYDKSNAASNKGQCLDAAPVWGILMDRCNVEVFQLDIVINKDTKERGGSIIRLGDKSLPIFKKIESSRQHDMVVPSHDDMRLVFHYILRAVNSKCVAWKQTEWKNRARNIKKEAKKRRAQASKSHNMNTLVDALKGLTFKANKTGSTSEAAAA</sequence>
<accession>A0A8J4BLY9</accession>
<name>A0A8J4BLY9_9CHLO</name>
<evidence type="ECO:0000313" key="2">
    <source>
        <dbReference type="Proteomes" id="UP000747399"/>
    </source>
</evidence>
<gene>
    <name evidence="1" type="ORF">Vafri_17890</name>
</gene>
<proteinExistence type="predicted"/>
<feature type="non-terminal residue" evidence="1">
    <location>
        <position position="317"/>
    </location>
</feature>
<dbReference type="EMBL" id="BNCO01000061">
    <property type="protein sequence ID" value="GIL63879.1"/>
    <property type="molecule type" value="Genomic_DNA"/>
</dbReference>
<protein>
    <submittedName>
        <fullName evidence="1">Uncharacterized protein</fullName>
    </submittedName>
</protein>
<reference evidence="1" key="1">
    <citation type="journal article" date="2021" name="Proc. Natl. Acad. Sci. U.S.A.">
        <title>Three genomes in the algal genus Volvox reveal the fate of a haploid sex-determining region after a transition to homothallism.</title>
        <authorList>
            <person name="Yamamoto K."/>
            <person name="Hamaji T."/>
            <person name="Kawai-Toyooka H."/>
            <person name="Matsuzaki R."/>
            <person name="Takahashi F."/>
            <person name="Nishimura Y."/>
            <person name="Kawachi M."/>
            <person name="Noguchi H."/>
            <person name="Minakuchi Y."/>
            <person name="Umen J.G."/>
            <person name="Toyoda A."/>
            <person name="Nozaki H."/>
        </authorList>
    </citation>
    <scope>NUCLEOTIDE SEQUENCE</scope>
    <source>
        <strain evidence="1">NIES-3780</strain>
    </source>
</reference>
<dbReference type="AlphaFoldDB" id="A0A8J4BLY9"/>
<evidence type="ECO:0000313" key="1">
    <source>
        <dbReference type="EMBL" id="GIL63879.1"/>
    </source>
</evidence>
<dbReference type="Proteomes" id="UP000747399">
    <property type="component" value="Unassembled WGS sequence"/>
</dbReference>
<comment type="caution">
    <text evidence="1">The sequence shown here is derived from an EMBL/GenBank/DDBJ whole genome shotgun (WGS) entry which is preliminary data.</text>
</comment>
<organism evidence="1 2">
    <name type="scientific">Volvox africanus</name>
    <dbReference type="NCBI Taxonomy" id="51714"/>
    <lineage>
        <taxon>Eukaryota</taxon>
        <taxon>Viridiplantae</taxon>
        <taxon>Chlorophyta</taxon>
        <taxon>core chlorophytes</taxon>
        <taxon>Chlorophyceae</taxon>
        <taxon>CS clade</taxon>
        <taxon>Chlamydomonadales</taxon>
        <taxon>Volvocaceae</taxon>
        <taxon>Volvox</taxon>
    </lineage>
</organism>